<dbReference type="InterPro" id="IPR050867">
    <property type="entry name" value="NiFe/NiFeSe_hydrgnase_LSU"/>
</dbReference>
<evidence type="ECO:0000313" key="1">
    <source>
        <dbReference type="EMBL" id="NKN34085.1"/>
    </source>
</evidence>
<dbReference type="Gene3D" id="1.10.645.10">
    <property type="entry name" value="Cytochrome-c3 Hydrogenase, chain B"/>
    <property type="match status" value="1"/>
</dbReference>
<evidence type="ECO:0000313" key="2">
    <source>
        <dbReference type="Proteomes" id="UP000740754"/>
    </source>
</evidence>
<proteinExistence type="predicted"/>
<sequence length="389" mass="41401">MQEPGGRLGIELRITPEARRCEIHSTRPVTASQVFIGRTPAETARVLPRLYSICGQAQACACTTALEHALGHTAPTEIRADRAAAVASETRREHLWRILIDWPAALDEPADHLTLARVHGLTRTLLAALAPDADLFIPGARPTATDQRVLAETRDALDTLLEARLFGMPPAHWLTRIDTPERLADWAASGVSQAARLLQRVIVEDLAGLGASTVAPLPALDDRALADLLPRLADPGFLTAPTWDGAPRETTPVTRQHHQPLVRALGTGLLARLVALLVEVADPPLLASRPSGALDDGLGVGRAAAARGMLTHLVQLDARGHIADYCILAPTEWNFHPRGALALALEALGPAPEAELRRRAGLLIAALDPCVAFDLTLSTAGPSEVPSCA</sequence>
<dbReference type="Proteomes" id="UP000740754">
    <property type="component" value="Unassembled WGS sequence"/>
</dbReference>
<gene>
    <name evidence="1" type="ORF">HF203_12730</name>
</gene>
<keyword evidence="2" id="KW-1185">Reference proteome</keyword>
<organism evidence="1 2">
    <name type="scientific">Marichromatium bheemlicum</name>
    <dbReference type="NCBI Taxonomy" id="365339"/>
    <lineage>
        <taxon>Bacteria</taxon>
        <taxon>Pseudomonadati</taxon>
        <taxon>Pseudomonadota</taxon>
        <taxon>Gammaproteobacteria</taxon>
        <taxon>Chromatiales</taxon>
        <taxon>Chromatiaceae</taxon>
        <taxon>Marichromatium</taxon>
    </lineage>
</organism>
<accession>A0ABX1I955</accession>
<dbReference type="PANTHER" id="PTHR42958">
    <property type="entry name" value="HYDROGENASE-2 LARGE CHAIN"/>
    <property type="match status" value="1"/>
</dbReference>
<dbReference type="EMBL" id="JAAXKX010000020">
    <property type="protein sequence ID" value="NKN34085.1"/>
    <property type="molecule type" value="Genomic_DNA"/>
</dbReference>
<protein>
    <submittedName>
        <fullName evidence="1">Ni,Fe-hydrogenase I large subunit</fullName>
    </submittedName>
</protein>
<comment type="caution">
    <text evidence="1">The sequence shown here is derived from an EMBL/GenBank/DDBJ whole genome shotgun (WGS) entry which is preliminary data.</text>
</comment>
<dbReference type="RefSeq" id="WP_168670286.1">
    <property type="nucleotide sequence ID" value="NZ_JAAXKX010000020.1"/>
</dbReference>
<reference evidence="1 2" key="1">
    <citation type="submission" date="2020-04" db="EMBL/GenBank/DDBJ databases">
        <title>Draft Whole-Genome sequence of Marichromatium bheemlicum DSM 18632, type strain.</title>
        <authorList>
            <person name="Kyndt J.A."/>
            <person name="Meyer T.E."/>
        </authorList>
    </citation>
    <scope>NUCLEOTIDE SEQUENCE [LARGE SCALE GENOMIC DNA]</scope>
    <source>
        <strain evidence="1 2">DSM 18632</strain>
    </source>
</reference>
<dbReference type="InterPro" id="IPR029014">
    <property type="entry name" value="NiFe-Hase_large"/>
</dbReference>
<name>A0ABX1I955_9GAMM</name>
<dbReference type="PANTHER" id="PTHR42958:SF4">
    <property type="entry name" value="HYDROGENASE EXPRESSION_FORMATION PROTEIN HUPK"/>
    <property type="match status" value="1"/>
</dbReference>
<dbReference type="SUPFAM" id="SSF56762">
    <property type="entry name" value="HydB/Nqo4-like"/>
    <property type="match status" value="1"/>
</dbReference>